<gene>
    <name evidence="4" type="ORF">AAF454_02715</name>
</gene>
<protein>
    <submittedName>
        <fullName evidence="4">Prepilin-type N-terminal cleavage/methylation domain-containing protein</fullName>
    </submittedName>
</protein>
<dbReference type="InterPro" id="IPR012902">
    <property type="entry name" value="N_methyl_site"/>
</dbReference>
<keyword evidence="5" id="KW-1185">Reference proteome</keyword>
<name>A0ABU9LKF2_9BACL</name>
<feature type="transmembrane region" description="Helical" evidence="3">
    <location>
        <begin position="20"/>
        <end position="42"/>
    </location>
</feature>
<sequence length="158" mass="16304">MRNLLNKKLKNEKGLTLIELLAVIVILAIIALIAIPAIGNIISNSKSKAILSDATTIVAGAKTAIADGACTASGTTATCTADQLKDYVEGLKVAMNDGATTGDQVVKSGDTYTITYAPLSTLNEKYTKILTKAQDGKESTTAIKTASNKAIAKAMGGE</sequence>
<accession>A0ABU9LKF2</accession>
<dbReference type="SUPFAM" id="SSF54523">
    <property type="entry name" value="Pili subunits"/>
    <property type="match status" value="1"/>
</dbReference>
<dbReference type="RefSeq" id="WP_342302652.1">
    <property type="nucleotide sequence ID" value="NZ_JBCEWA010000002.1"/>
</dbReference>
<dbReference type="InterPro" id="IPR045584">
    <property type="entry name" value="Pilin-like"/>
</dbReference>
<evidence type="ECO:0000256" key="2">
    <source>
        <dbReference type="ARBA" id="ARBA00023287"/>
    </source>
</evidence>
<dbReference type="NCBIfam" id="TIGR02532">
    <property type="entry name" value="IV_pilin_GFxxxE"/>
    <property type="match status" value="1"/>
</dbReference>
<dbReference type="Proteomes" id="UP001398420">
    <property type="component" value="Unassembled WGS sequence"/>
</dbReference>
<evidence type="ECO:0000313" key="5">
    <source>
        <dbReference type="Proteomes" id="UP001398420"/>
    </source>
</evidence>
<dbReference type="EMBL" id="JBCEWA010000002">
    <property type="protein sequence ID" value="MEL5987337.1"/>
    <property type="molecule type" value="Genomic_DNA"/>
</dbReference>
<reference evidence="4 5" key="1">
    <citation type="submission" date="2024-04" db="EMBL/GenBank/DDBJ databases">
        <authorList>
            <person name="Wu Y.S."/>
            <person name="Zhang L."/>
        </authorList>
    </citation>
    <scope>NUCLEOTIDE SEQUENCE [LARGE SCALE GENOMIC DNA]</scope>
    <source>
        <strain evidence="4 5">KG-01</strain>
    </source>
</reference>
<keyword evidence="3" id="KW-0472">Membrane</keyword>
<evidence type="ECO:0000256" key="3">
    <source>
        <dbReference type="SAM" id="Phobius"/>
    </source>
</evidence>
<organism evidence="4 5">
    <name type="scientific">Kurthia gibsonii</name>
    <dbReference type="NCBI Taxonomy" id="33946"/>
    <lineage>
        <taxon>Bacteria</taxon>
        <taxon>Bacillati</taxon>
        <taxon>Bacillota</taxon>
        <taxon>Bacilli</taxon>
        <taxon>Bacillales</taxon>
        <taxon>Caryophanaceae</taxon>
        <taxon>Kurthia</taxon>
    </lineage>
</organism>
<keyword evidence="2" id="KW-0178">Competence</keyword>
<keyword evidence="3" id="KW-1133">Transmembrane helix</keyword>
<keyword evidence="3" id="KW-0812">Transmembrane</keyword>
<dbReference type="Pfam" id="PF07963">
    <property type="entry name" value="N_methyl"/>
    <property type="match status" value="1"/>
</dbReference>
<proteinExistence type="predicted"/>
<dbReference type="PROSITE" id="PS00409">
    <property type="entry name" value="PROKAR_NTER_METHYL"/>
    <property type="match status" value="1"/>
</dbReference>
<evidence type="ECO:0000256" key="1">
    <source>
        <dbReference type="ARBA" id="ARBA00004241"/>
    </source>
</evidence>
<dbReference type="Gene3D" id="3.30.700.10">
    <property type="entry name" value="Glycoprotein, Type 4 Pilin"/>
    <property type="match status" value="1"/>
</dbReference>
<evidence type="ECO:0000313" key="4">
    <source>
        <dbReference type="EMBL" id="MEL5987337.1"/>
    </source>
</evidence>
<comment type="subcellular location">
    <subcellularLocation>
        <location evidence="1">Cell surface</location>
    </subcellularLocation>
</comment>
<comment type="caution">
    <text evidence="4">The sequence shown here is derived from an EMBL/GenBank/DDBJ whole genome shotgun (WGS) entry which is preliminary data.</text>
</comment>